<dbReference type="OrthoDB" id="10055203at2759"/>
<accession>A0A8H7DKU2</accession>
<dbReference type="InterPro" id="IPR036148">
    <property type="entry name" value="MmgE/PrpD_sf"/>
</dbReference>
<protein>
    <recommendedName>
        <fullName evidence="6">2-methylcitrate dehydratase</fullName>
    </recommendedName>
</protein>
<dbReference type="GO" id="GO:0005739">
    <property type="term" value="C:mitochondrion"/>
    <property type="evidence" value="ECO:0007669"/>
    <property type="project" value="TreeGrafter"/>
</dbReference>
<dbReference type="Pfam" id="PF03972">
    <property type="entry name" value="MmgE_PrpD_N"/>
    <property type="match status" value="2"/>
</dbReference>
<dbReference type="Gene3D" id="1.10.4100.10">
    <property type="entry name" value="2-methylcitrate dehydratase PrpD"/>
    <property type="match status" value="1"/>
</dbReference>
<evidence type="ECO:0000313" key="5">
    <source>
        <dbReference type="Proteomes" id="UP000623467"/>
    </source>
</evidence>
<evidence type="ECO:0000259" key="2">
    <source>
        <dbReference type="Pfam" id="PF03972"/>
    </source>
</evidence>
<sequence>MTSEAGPGPQYDQLIQDIAAYVYDYQISSPKAWIDARVALLDSMACAIESVPACSSFIGPISEGTIVPNGFPLPGTSHVLDPHKAAFDLGSLIRYLDHSDAFPGKEWGHPSDNIGAILPVADWLSRKGDDKITMELVAELATKAYEIQGCLQVRRTVIGSWLAPADNHALQMKNAFNEIGIDHVILVKLASTAVLSKLVGLTRDQANAAISQVFADGQPLRLYRQAPNTSPRKGWAAGDACMRAVHLVFMTKSGQPGFPTALTAKKWGFYELFWGGKEFVLPVPFKTNVMENHLTKLVTAEGHGISAVEAALQLAGQIDGRLDDIQSIHIRTQAAAMTIIDKTGPLHNAADRDHCMRYMVALTLVKKDWPEPKDYENDSEWAVNPLIEELRGKITMAEDPQMTKDYHDVRVRNCANGLTVTFKNGEKLAETLVEKPIGHPWRTDTREGTKTKFLKLTAGVVQDPVRVWDTFMAAELASVKVRDWVDQFVPKTSS</sequence>
<dbReference type="GO" id="GO:0016829">
    <property type="term" value="F:lyase activity"/>
    <property type="evidence" value="ECO:0007669"/>
    <property type="project" value="InterPro"/>
</dbReference>
<organism evidence="4 5">
    <name type="scientific">Mycena sanguinolenta</name>
    <dbReference type="NCBI Taxonomy" id="230812"/>
    <lineage>
        <taxon>Eukaryota</taxon>
        <taxon>Fungi</taxon>
        <taxon>Dikarya</taxon>
        <taxon>Basidiomycota</taxon>
        <taxon>Agaricomycotina</taxon>
        <taxon>Agaricomycetes</taxon>
        <taxon>Agaricomycetidae</taxon>
        <taxon>Agaricales</taxon>
        <taxon>Marasmiineae</taxon>
        <taxon>Mycenaceae</taxon>
        <taxon>Mycena</taxon>
    </lineage>
</organism>
<evidence type="ECO:0000259" key="3">
    <source>
        <dbReference type="Pfam" id="PF19305"/>
    </source>
</evidence>
<dbReference type="Proteomes" id="UP000623467">
    <property type="component" value="Unassembled WGS sequence"/>
</dbReference>
<evidence type="ECO:0000313" key="4">
    <source>
        <dbReference type="EMBL" id="KAF7374921.1"/>
    </source>
</evidence>
<dbReference type="AlphaFoldDB" id="A0A8H7DKU2"/>
<dbReference type="InterPro" id="IPR005656">
    <property type="entry name" value="MmgE_PrpD"/>
</dbReference>
<feature type="domain" description="MmgE/PrpD N-terminal" evidence="2">
    <location>
        <begin position="170"/>
        <end position="279"/>
    </location>
</feature>
<comment type="caution">
    <text evidence="4">The sequence shown here is derived from an EMBL/GenBank/DDBJ whole genome shotgun (WGS) entry which is preliminary data.</text>
</comment>
<dbReference type="InterPro" id="IPR042183">
    <property type="entry name" value="MmgE/PrpD_sf_1"/>
</dbReference>
<keyword evidence="5" id="KW-1185">Reference proteome</keyword>
<dbReference type="Pfam" id="PF19305">
    <property type="entry name" value="MmgE_PrpD_C"/>
    <property type="match status" value="1"/>
</dbReference>
<evidence type="ECO:0008006" key="6">
    <source>
        <dbReference type="Google" id="ProtNLM"/>
    </source>
</evidence>
<dbReference type="EMBL" id="JACAZH010000002">
    <property type="protein sequence ID" value="KAF7374921.1"/>
    <property type="molecule type" value="Genomic_DNA"/>
</dbReference>
<evidence type="ECO:0000256" key="1">
    <source>
        <dbReference type="ARBA" id="ARBA00006174"/>
    </source>
</evidence>
<dbReference type="InterPro" id="IPR045336">
    <property type="entry name" value="MmgE_PrpD_N"/>
</dbReference>
<dbReference type="InterPro" id="IPR045337">
    <property type="entry name" value="MmgE_PrpD_C"/>
</dbReference>
<dbReference type="PANTHER" id="PTHR16943:SF15">
    <property type="entry name" value="DEHYDRATASE (PRPD), PUTATIVE-RELATED"/>
    <property type="match status" value="1"/>
</dbReference>
<dbReference type="InterPro" id="IPR042188">
    <property type="entry name" value="MmgE/PrpD_sf_2"/>
</dbReference>
<feature type="domain" description="MmgE/PrpD N-terminal" evidence="2">
    <location>
        <begin position="16"/>
        <end position="152"/>
    </location>
</feature>
<dbReference type="SUPFAM" id="SSF103378">
    <property type="entry name" value="2-methylcitrate dehydratase PrpD"/>
    <property type="match status" value="1"/>
</dbReference>
<name>A0A8H7DKU2_9AGAR</name>
<dbReference type="Gene3D" id="3.30.1330.120">
    <property type="entry name" value="2-methylcitrate dehydratase PrpD"/>
    <property type="match status" value="1"/>
</dbReference>
<dbReference type="PANTHER" id="PTHR16943">
    <property type="entry name" value="2-METHYLCITRATE DEHYDRATASE-RELATED"/>
    <property type="match status" value="1"/>
</dbReference>
<feature type="domain" description="MmgE/PrpD C-terminal" evidence="3">
    <location>
        <begin position="300"/>
        <end position="462"/>
    </location>
</feature>
<comment type="similarity">
    <text evidence="1">Belongs to the PrpD family.</text>
</comment>
<proteinExistence type="inferred from homology"/>
<reference evidence="4" key="1">
    <citation type="submission" date="2020-05" db="EMBL/GenBank/DDBJ databases">
        <title>Mycena genomes resolve the evolution of fungal bioluminescence.</title>
        <authorList>
            <person name="Tsai I.J."/>
        </authorList>
    </citation>
    <scope>NUCLEOTIDE SEQUENCE</scope>
    <source>
        <strain evidence="4">160909Yilan</strain>
    </source>
</reference>
<gene>
    <name evidence="4" type="ORF">MSAN_00378200</name>
</gene>